<protein>
    <submittedName>
        <fullName evidence="1">Uncharacterized protein</fullName>
    </submittedName>
</protein>
<reference evidence="1" key="1">
    <citation type="journal article" date="2014" name="Front. Microbiol.">
        <title>High frequency of phylogenetically diverse reductive dehalogenase-homologous genes in deep subseafloor sedimentary metagenomes.</title>
        <authorList>
            <person name="Kawai M."/>
            <person name="Futagami T."/>
            <person name="Toyoda A."/>
            <person name="Takaki Y."/>
            <person name="Nishi S."/>
            <person name="Hori S."/>
            <person name="Arai W."/>
            <person name="Tsubouchi T."/>
            <person name="Morono Y."/>
            <person name="Uchiyama I."/>
            <person name="Ito T."/>
            <person name="Fujiyama A."/>
            <person name="Inagaki F."/>
            <person name="Takami H."/>
        </authorList>
    </citation>
    <scope>NUCLEOTIDE SEQUENCE</scope>
    <source>
        <strain evidence="1">Expedition CK06-06</strain>
    </source>
</reference>
<proteinExistence type="predicted"/>
<evidence type="ECO:0000313" key="1">
    <source>
        <dbReference type="EMBL" id="GAI50504.1"/>
    </source>
</evidence>
<sequence length="56" mass="6533">MPSVCSFFDKLVIIPNFDNNDNIFAAEEKIRFSAILYSDLYAVSWLMSPLFKYFLS</sequence>
<dbReference type="EMBL" id="BARV01037409">
    <property type="protein sequence ID" value="GAI50504.1"/>
    <property type="molecule type" value="Genomic_DNA"/>
</dbReference>
<gene>
    <name evidence="1" type="ORF">S06H3_57877</name>
</gene>
<name>X1R4I1_9ZZZZ</name>
<dbReference type="AlphaFoldDB" id="X1R4I1"/>
<accession>X1R4I1</accession>
<feature type="non-terminal residue" evidence="1">
    <location>
        <position position="56"/>
    </location>
</feature>
<comment type="caution">
    <text evidence="1">The sequence shown here is derived from an EMBL/GenBank/DDBJ whole genome shotgun (WGS) entry which is preliminary data.</text>
</comment>
<organism evidence="1">
    <name type="scientific">marine sediment metagenome</name>
    <dbReference type="NCBI Taxonomy" id="412755"/>
    <lineage>
        <taxon>unclassified sequences</taxon>
        <taxon>metagenomes</taxon>
        <taxon>ecological metagenomes</taxon>
    </lineage>
</organism>